<gene>
    <name evidence="2" type="ORF">EGY25_10115</name>
</gene>
<dbReference type="OrthoDB" id="7188405at2"/>
<dbReference type="AlphaFoldDB" id="A0A4Y9RTB7"/>
<dbReference type="EMBL" id="SPVH01000006">
    <property type="protein sequence ID" value="TFW12370.1"/>
    <property type="molecule type" value="Genomic_DNA"/>
</dbReference>
<evidence type="ECO:0008006" key="4">
    <source>
        <dbReference type="Google" id="ProtNLM"/>
    </source>
</evidence>
<keyword evidence="3" id="KW-1185">Reference proteome</keyword>
<reference evidence="2 3" key="1">
    <citation type="submission" date="2019-03" db="EMBL/GenBank/DDBJ databases">
        <title>Draft genome of Brevundimonas sp. a heavy metal resistant soil bacteria.</title>
        <authorList>
            <person name="Soto J."/>
        </authorList>
    </citation>
    <scope>NUCLEOTIDE SEQUENCE [LARGE SCALE GENOMIC DNA]</scope>
    <source>
        <strain evidence="2 3">B-10</strain>
    </source>
</reference>
<evidence type="ECO:0000256" key="1">
    <source>
        <dbReference type="SAM" id="SignalP"/>
    </source>
</evidence>
<accession>A0A4Y9RTB7</accession>
<feature type="chain" id="PRO_5021484836" description="Lipoprotein" evidence="1">
    <location>
        <begin position="24"/>
        <end position="126"/>
    </location>
</feature>
<sequence>MRDSIIGRLALIAAASASLAACATGGEPSVSTQGMPGALEPIHAAAFTKDEAVFWVSSNGCTDKEDLIPIVSLQGGAAVITLRRIDEDKCRQDLVEGVELKWSFEELGLPPGSPISVNNPYQLPRS</sequence>
<name>A0A4Y9RTB7_9CAUL</name>
<keyword evidence="1" id="KW-0732">Signal</keyword>
<dbReference type="Proteomes" id="UP000298216">
    <property type="component" value="Unassembled WGS sequence"/>
</dbReference>
<evidence type="ECO:0000313" key="2">
    <source>
        <dbReference type="EMBL" id="TFW12370.1"/>
    </source>
</evidence>
<protein>
    <recommendedName>
        <fullName evidence="4">Lipoprotein</fullName>
    </recommendedName>
</protein>
<dbReference type="PROSITE" id="PS51257">
    <property type="entry name" value="PROKAR_LIPOPROTEIN"/>
    <property type="match status" value="1"/>
</dbReference>
<proteinExistence type="predicted"/>
<evidence type="ECO:0000313" key="3">
    <source>
        <dbReference type="Proteomes" id="UP000298216"/>
    </source>
</evidence>
<comment type="caution">
    <text evidence="2">The sequence shown here is derived from an EMBL/GenBank/DDBJ whole genome shotgun (WGS) entry which is preliminary data.</text>
</comment>
<dbReference type="RefSeq" id="WP_135194850.1">
    <property type="nucleotide sequence ID" value="NZ_SPVH01000006.1"/>
</dbReference>
<feature type="signal peptide" evidence="1">
    <location>
        <begin position="1"/>
        <end position="23"/>
    </location>
</feature>
<organism evidence="2 3">
    <name type="scientific">Brevundimonas intermedia</name>
    <dbReference type="NCBI Taxonomy" id="74315"/>
    <lineage>
        <taxon>Bacteria</taxon>
        <taxon>Pseudomonadati</taxon>
        <taxon>Pseudomonadota</taxon>
        <taxon>Alphaproteobacteria</taxon>
        <taxon>Caulobacterales</taxon>
        <taxon>Caulobacteraceae</taxon>
        <taxon>Brevundimonas</taxon>
    </lineage>
</organism>